<feature type="domain" description="Histidine kinase" evidence="10">
    <location>
        <begin position="193"/>
        <end position="410"/>
    </location>
</feature>
<dbReference type="CDD" id="cd00075">
    <property type="entry name" value="HATPase"/>
    <property type="match status" value="1"/>
</dbReference>
<evidence type="ECO:0000256" key="1">
    <source>
        <dbReference type="ARBA" id="ARBA00000085"/>
    </source>
</evidence>
<comment type="catalytic activity">
    <reaction evidence="1">
        <text>ATP + protein L-histidine = ADP + protein N-phospho-L-histidine.</text>
        <dbReference type="EC" id="2.7.13.3"/>
    </reaction>
</comment>
<dbReference type="PRINTS" id="PR00344">
    <property type="entry name" value="BCTRLSENSOR"/>
</dbReference>
<evidence type="ECO:0000256" key="3">
    <source>
        <dbReference type="ARBA" id="ARBA00012438"/>
    </source>
</evidence>
<dbReference type="GO" id="GO:0005886">
    <property type="term" value="C:plasma membrane"/>
    <property type="evidence" value="ECO:0007669"/>
    <property type="project" value="TreeGrafter"/>
</dbReference>
<dbReference type="InterPro" id="IPR004358">
    <property type="entry name" value="Sig_transdc_His_kin-like_C"/>
</dbReference>
<protein>
    <recommendedName>
        <fullName evidence="3">histidine kinase</fullName>
        <ecNumber evidence="3">2.7.13.3</ecNumber>
    </recommendedName>
</protein>
<name>A0A0L6W336_9FIRM</name>
<dbReference type="SMART" id="SM00387">
    <property type="entry name" value="HATPase_c"/>
    <property type="match status" value="1"/>
</dbReference>
<keyword evidence="5" id="KW-0808">Transferase</keyword>
<organism evidence="11 12">
    <name type="scientific">Thermincola ferriacetica</name>
    <dbReference type="NCBI Taxonomy" id="281456"/>
    <lineage>
        <taxon>Bacteria</taxon>
        <taxon>Bacillati</taxon>
        <taxon>Bacillota</taxon>
        <taxon>Clostridia</taxon>
        <taxon>Eubacteriales</taxon>
        <taxon>Thermincolaceae</taxon>
        <taxon>Thermincola</taxon>
    </lineage>
</organism>
<keyword evidence="4" id="KW-0597">Phosphoprotein</keyword>
<dbReference type="InterPro" id="IPR005467">
    <property type="entry name" value="His_kinase_dom"/>
</dbReference>
<dbReference type="EMBL" id="LGTE01000007">
    <property type="protein sequence ID" value="KNZ69940.1"/>
    <property type="molecule type" value="Genomic_DNA"/>
</dbReference>
<keyword evidence="6 11" id="KW-0418">Kinase</keyword>
<dbReference type="FunFam" id="1.10.287.130:FF:000001">
    <property type="entry name" value="Two-component sensor histidine kinase"/>
    <property type="match status" value="1"/>
</dbReference>
<dbReference type="PANTHER" id="PTHR45453:SF1">
    <property type="entry name" value="PHOSPHATE REGULON SENSOR PROTEIN PHOR"/>
    <property type="match status" value="1"/>
</dbReference>
<feature type="transmembrane region" description="Helical" evidence="9">
    <location>
        <begin position="9"/>
        <end position="32"/>
    </location>
</feature>
<dbReference type="Gene3D" id="1.10.287.130">
    <property type="match status" value="1"/>
</dbReference>
<accession>A0A0L6W336</accession>
<evidence type="ECO:0000256" key="9">
    <source>
        <dbReference type="SAM" id="Phobius"/>
    </source>
</evidence>
<dbReference type="SUPFAM" id="SSF55874">
    <property type="entry name" value="ATPase domain of HSP90 chaperone/DNA topoisomerase II/histidine kinase"/>
    <property type="match status" value="1"/>
</dbReference>
<dbReference type="InterPro" id="IPR003594">
    <property type="entry name" value="HATPase_dom"/>
</dbReference>
<keyword evidence="9" id="KW-1133">Transmembrane helix</keyword>
<dbReference type="PROSITE" id="PS50109">
    <property type="entry name" value="HIS_KIN"/>
    <property type="match status" value="1"/>
</dbReference>
<dbReference type="EC" id="2.7.13.3" evidence="3"/>
<gene>
    <name evidence="11" type="ORF">Tfer_1320</name>
</gene>
<evidence type="ECO:0000259" key="10">
    <source>
        <dbReference type="PROSITE" id="PS50109"/>
    </source>
</evidence>
<keyword evidence="12" id="KW-1185">Reference proteome</keyword>
<comment type="caution">
    <text evidence="11">The sequence shown here is derived from an EMBL/GenBank/DDBJ whole genome shotgun (WGS) entry which is preliminary data.</text>
</comment>
<dbReference type="InterPro" id="IPR050351">
    <property type="entry name" value="BphY/WalK/GraS-like"/>
</dbReference>
<evidence type="ECO:0000313" key="11">
    <source>
        <dbReference type="EMBL" id="KNZ69940.1"/>
    </source>
</evidence>
<keyword evidence="8 9" id="KW-0472">Membrane</keyword>
<dbReference type="SMART" id="SM00388">
    <property type="entry name" value="HisKA"/>
    <property type="match status" value="1"/>
</dbReference>
<dbReference type="PANTHER" id="PTHR45453">
    <property type="entry name" value="PHOSPHATE REGULON SENSOR PROTEIN PHOR"/>
    <property type="match status" value="1"/>
</dbReference>
<dbReference type="RefSeq" id="WP_052217380.1">
    <property type="nucleotide sequence ID" value="NZ_LGTE01000007.1"/>
</dbReference>
<keyword evidence="7" id="KW-0902">Two-component regulatory system</keyword>
<dbReference type="Pfam" id="PF02518">
    <property type="entry name" value="HATPase_c"/>
    <property type="match status" value="1"/>
</dbReference>
<proteinExistence type="predicted"/>
<evidence type="ECO:0000256" key="6">
    <source>
        <dbReference type="ARBA" id="ARBA00022777"/>
    </source>
</evidence>
<sequence>MFRRLKIKLILINVVVVTIISAFFMIGIYALMMRSMHRESDQLMQLIASDAGSNPGTYTSRPRWQRLNYFYVKVDHSGDILETAQNIPISQEQLQTLIKEALSHPEQRGFIRHRQHDEYYRFLKAPLKNGQGLTIVFLNSESEERVIGHLLAAFAITGLGGIAVALLGSLFMANRALIPIKKSWEQQKNFIADASHELRTPLAVIQTNLDIVKSNPNEKVATQTVWLENIEAETKLMTKMVTDMLLLARADSHQLPVHMESFKLNEAAEEVLTPFEPVAVRRGLRLNKKFGQQINFDGDQTRIKQLIRILIDNAIKYTPAGGEVSLEIHDHPYNIEIIVTDTGEGIEKEHLNKIFERFYRVDKARSRESGGTGLGLSIAEWIVKEHHGTIKVSSSPGAGTTFLVNLPKRK</sequence>
<dbReference type="GO" id="GO:0000155">
    <property type="term" value="F:phosphorelay sensor kinase activity"/>
    <property type="evidence" value="ECO:0007669"/>
    <property type="project" value="InterPro"/>
</dbReference>
<reference evidence="12" key="1">
    <citation type="submission" date="2015-07" db="EMBL/GenBank/DDBJ databases">
        <title>Complete Genome of Thermincola ferriacetica strain Z-0001T.</title>
        <authorList>
            <person name="Lusk B."/>
            <person name="Badalamenti J.P."/>
            <person name="Parameswaran P."/>
            <person name="Bond D.R."/>
            <person name="Torres C.I."/>
        </authorList>
    </citation>
    <scope>NUCLEOTIDE SEQUENCE [LARGE SCALE GENOMIC DNA]</scope>
    <source>
        <strain evidence="12">Z-0001</strain>
    </source>
</reference>
<evidence type="ECO:0000256" key="5">
    <source>
        <dbReference type="ARBA" id="ARBA00022679"/>
    </source>
</evidence>
<dbReference type="CDD" id="cd00082">
    <property type="entry name" value="HisKA"/>
    <property type="match status" value="1"/>
</dbReference>
<keyword evidence="9" id="KW-0812">Transmembrane</keyword>
<feature type="transmembrane region" description="Helical" evidence="9">
    <location>
        <begin position="146"/>
        <end position="173"/>
    </location>
</feature>
<dbReference type="Proteomes" id="UP000037175">
    <property type="component" value="Unassembled WGS sequence"/>
</dbReference>
<evidence type="ECO:0000256" key="2">
    <source>
        <dbReference type="ARBA" id="ARBA00004370"/>
    </source>
</evidence>
<evidence type="ECO:0000256" key="7">
    <source>
        <dbReference type="ARBA" id="ARBA00023012"/>
    </source>
</evidence>
<dbReference type="GO" id="GO:0016036">
    <property type="term" value="P:cellular response to phosphate starvation"/>
    <property type="evidence" value="ECO:0007669"/>
    <property type="project" value="TreeGrafter"/>
</dbReference>
<dbReference type="InterPro" id="IPR036890">
    <property type="entry name" value="HATPase_C_sf"/>
</dbReference>
<evidence type="ECO:0000256" key="4">
    <source>
        <dbReference type="ARBA" id="ARBA00022553"/>
    </source>
</evidence>
<evidence type="ECO:0000256" key="8">
    <source>
        <dbReference type="ARBA" id="ARBA00023136"/>
    </source>
</evidence>
<dbReference type="FunFam" id="3.30.565.10:FF:000006">
    <property type="entry name" value="Sensor histidine kinase WalK"/>
    <property type="match status" value="1"/>
</dbReference>
<dbReference type="SUPFAM" id="SSF47384">
    <property type="entry name" value="Homodimeric domain of signal transducing histidine kinase"/>
    <property type="match status" value="1"/>
</dbReference>
<dbReference type="InterPro" id="IPR036097">
    <property type="entry name" value="HisK_dim/P_sf"/>
</dbReference>
<evidence type="ECO:0000313" key="12">
    <source>
        <dbReference type="Proteomes" id="UP000037175"/>
    </source>
</evidence>
<dbReference type="AlphaFoldDB" id="A0A0L6W336"/>
<dbReference type="Pfam" id="PF00512">
    <property type="entry name" value="HisKA"/>
    <property type="match status" value="1"/>
</dbReference>
<dbReference type="Gene3D" id="3.30.565.10">
    <property type="entry name" value="Histidine kinase-like ATPase, C-terminal domain"/>
    <property type="match status" value="1"/>
</dbReference>
<comment type="subcellular location">
    <subcellularLocation>
        <location evidence="2">Membrane</location>
    </subcellularLocation>
</comment>
<dbReference type="InterPro" id="IPR003661">
    <property type="entry name" value="HisK_dim/P_dom"/>
</dbReference>
<dbReference type="GO" id="GO:0004721">
    <property type="term" value="F:phosphoprotein phosphatase activity"/>
    <property type="evidence" value="ECO:0007669"/>
    <property type="project" value="TreeGrafter"/>
</dbReference>